<dbReference type="AlphaFoldDB" id="A0AAN8QG31"/>
<dbReference type="Proteomes" id="UP001356427">
    <property type="component" value="Unassembled WGS sequence"/>
</dbReference>
<accession>A0AAN8QG31</accession>
<feature type="compositionally biased region" description="Polar residues" evidence="1">
    <location>
        <begin position="59"/>
        <end position="73"/>
    </location>
</feature>
<evidence type="ECO:0000313" key="3">
    <source>
        <dbReference type="Proteomes" id="UP001356427"/>
    </source>
</evidence>
<feature type="region of interest" description="Disordered" evidence="1">
    <location>
        <begin position="55"/>
        <end position="147"/>
    </location>
</feature>
<proteinExistence type="predicted"/>
<dbReference type="EMBL" id="JAGTTL010000023">
    <property type="protein sequence ID" value="KAK6304414.1"/>
    <property type="molecule type" value="Genomic_DNA"/>
</dbReference>
<evidence type="ECO:0000313" key="2">
    <source>
        <dbReference type="EMBL" id="KAK6304414.1"/>
    </source>
</evidence>
<gene>
    <name evidence="2" type="ORF">J4Q44_G00250000</name>
</gene>
<protein>
    <submittedName>
        <fullName evidence="2">Uncharacterized protein</fullName>
    </submittedName>
</protein>
<keyword evidence="3" id="KW-1185">Reference proteome</keyword>
<feature type="compositionally biased region" description="Low complexity" evidence="1">
    <location>
        <begin position="86"/>
        <end position="97"/>
    </location>
</feature>
<reference evidence="2 3" key="1">
    <citation type="submission" date="2021-04" db="EMBL/GenBank/DDBJ databases">
        <authorList>
            <person name="De Guttry C."/>
            <person name="Zahm M."/>
            <person name="Klopp C."/>
            <person name="Cabau C."/>
            <person name="Louis A."/>
            <person name="Berthelot C."/>
            <person name="Parey E."/>
            <person name="Roest Crollius H."/>
            <person name="Montfort J."/>
            <person name="Robinson-Rechavi M."/>
            <person name="Bucao C."/>
            <person name="Bouchez O."/>
            <person name="Gislard M."/>
            <person name="Lluch J."/>
            <person name="Milhes M."/>
            <person name="Lampietro C."/>
            <person name="Lopez Roques C."/>
            <person name="Donnadieu C."/>
            <person name="Braasch I."/>
            <person name="Desvignes T."/>
            <person name="Postlethwait J."/>
            <person name="Bobe J."/>
            <person name="Wedekind C."/>
            <person name="Guiguen Y."/>
        </authorList>
    </citation>
    <scope>NUCLEOTIDE SEQUENCE [LARGE SCALE GENOMIC DNA]</scope>
    <source>
        <strain evidence="2">Cs_M1</strain>
        <tissue evidence="2">Blood</tissue>
    </source>
</reference>
<comment type="caution">
    <text evidence="2">The sequence shown here is derived from an EMBL/GenBank/DDBJ whole genome shotgun (WGS) entry which is preliminary data.</text>
</comment>
<feature type="compositionally biased region" description="Polar residues" evidence="1">
    <location>
        <begin position="99"/>
        <end position="135"/>
    </location>
</feature>
<sequence length="337" mass="36876">MVNKLEKTKDEEHCINPSVFQEFITEASESDLEEVLTFYTHKNKSASVFLRTKCRSTKPDNSNSYGSGEPATTENHKTLPVAEDCSSASASESSLSEVRISTDQPTANQPTVEQPSVALRSSKQPEPSSYVQSRLHSPRQPEAPPQPQAFVFSSVSTLVPQPPRVIWAAARPGPTTVSAPPVSQVLRQVQSFTSTSSSSTAAALSSMPEDIHVYSQKLSRPTSAAIRRTASCWPRPDPTGVFKDLDSLSAQTQSNQQAIVLVLQKLAEKQAAHQYTSSSYISLLTQYSSAFHEPLCVVLHSRLEGRKQRRAIEICLTNLNLTNRVLRRGAITLTPAV</sequence>
<organism evidence="2 3">
    <name type="scientific">Coregonus suidteri</name>
    <dbReference type="NCBI Taxonomy" id="861788"/>
    <lineage>
        <taxon>Eukaryota</taxon>
        <taxon>Metazoa</taxon>
        <taxon>Chordata</taxon>
        <taxon>Craniata</taxon>
        <taxon>Vertebrata</taxon>
        <taxon>Euteleostomi</taxon>
        <taxon>Actinopterygii</taxon>
        <taxon>Neopterygii</taxon>
        <taxon>Teleostei</taxon>
        <taxon>Protacanthopterygii</taxon>
        <taxon>Salmoniformes</taxon>
        <taxon>Salmonidae</taxon>
        <taxon>Coregoninae</taxon>
        <taxon>Coregonus</taxon>
    </lineage>
</organism>
<name>A0AAN8QG31_9TELE</name>
<evidence type="ECO:0000256" key="1">
    <source>
        <dbReference type="SAM" id="MobiDB-lite"/>
    </source>
</evidence>